<dbReference type="RefSeq" id="WP_202657402.1">
    <property type="nucleotide sequence ID" value="NZ_JAESVP010000001.1"/>
</dbReference>
<evidence type="ECO:0000313" key="4">
    <source>
        <dbReference type="Proteomes" id="UP000619033"/>
    </source>
</evidence>
<dbReference type="GO" id="GO:0016705">
    <property type="term" value="F:oxidoreductase activity, acting on paired donors, with incorporation or reduction of molecular oxygen"/>
    <property type="evidence" value="ECO:0007669"/>
    <property type="project" value="InterPro"/>
</dbReference>
<dbReference type="InterPro" id="IPR036661">
    <property type="entry name" value="Luciferase-like_sf"/>
</dbReference>
<keyword evidence="3" id="KW-0560">Oxidoreductase</keyword>
<dbReference type="Proteomes" id="UP000619033">
    <property type="component" value="Unassembled WGS sequence"/>
</dbReference>
<organism evidence="3 4">
    <name type="scientific">Fuscibacter oryzae</name>
    <dbReference type="NCBI Taxonomy" id="2803939"/>
    <lineage>
        <taxon>Bacteria</taxon>
        <taxon>Pseudomonadati</taxon>
        <taxon>Pseudomonadota</taxon>
        <taxon>Alphaproteobacteria</taxon>
        <taxon>Rhodobacterales</taxon>
        <taxon>Paracoccaceae</taxon>
        <taxon>Fuscibacter</taxon>
    </lineage>
</organism>
<dbReference type="InterPro" id="IPR050766">
    <property type="entry name" value="Bact_Lucif_Oxidored"/>
</dbReference>
<accession>A0A8J7MQS2</accession>
<dbReference type="GO" id="GO:0005829">
    <property type="term" value="C:cytosol"/>
    <property type="evidence" value="ECO:0007669"/>
    <property type="project" value="TreeGrafter"/>
</dbReference>
<comment type="caution">
    <text evidence="3">The sequence shown here is derived from an EMBL/GenBank/DDBJ whole genome shotgun (WGS) entry which is preliminary data.</text>
</comment>
<dbReference type="Pfam" id="PF00296">
    <property type="entry name" value="Bac_luciferase"/>
    <property type="match status" value="1"/>
</dbReference>
<sequence>MPYRISLLDKSPIAPGSTVVEALQTSVAFAQTAERLGYHRLWVAEHHGTPQLASSAPEIVVAHLLAATRRIRIGTGGVLLQHYSPFKVAEVFGVLSALAPGRVDLGIGKAPGGLPFGTRALQSEHGQPRRSFEAKLEELEQFLTDSLPETHALHGAVALPRPPLQPQKFLLGASPDSAALAARLGWDFTYAGHHDGNPEAVARALAAYEGAADRKASLALAAIIAPTRAEAEAQGAEHRIYKVTLADGHSVNLPTPEAAAEYARQAGGQPYALEERRPSVLIGTGAEVRAELDALHHRFGVTEFILDLPTADRTARLQAIELLAEAGLRRAA</sequence>
<comment type="similarity">
    <text evidence="1">To bacterial alkanal monooxygenase alpha and beta chains.</text>
</comment>
<evidence type="ECO:0000313" key="3">
    <source>
        <dbReference type="EMBL" id="MBL4926648.1"/>
    </source>
</evidence>
<evidence type="ECO:0000256" key="1">
    <source>
        <dbReference type="ARBA" id="ARBA00007789"/>
    </source>
</evidence>
<evidence type="ECO:0000259" key="2">
    <source>
        <dbReference type="Pfam" id="PF00296"/>
    </source>
</evidence>
<proteinExistence type="predicted"/>
<dbReference type="EMBL" id="JAESVP010000001">
    <property type="protein sequence ID" value="MBL4926648.1"/>
    <property type="molecule type" value="Genomic_DNA"/>
</dbReference>
<dbReference type="PANTHER" id="PTHR30137">
    <property type="entry name" value="LUCIFERASE-LIKE MONOOXYGENASE"/>
    <property type="match status" value="1"/>
</dbReference>
<dbReference type="InterPro" id="IPR011251">
    <property type="entry name" value="Luciferase-like_dom"/>
</dbReference>
<keyword evidence="4" id="KW-1185">Reference proteome</keyword>
<dbReference type="Gene3D" id="3.20.20.30">
    <property type="entry name" value="Luciferase-like domain"/>
    <property type="match status" value="1"/>
</dbReference>
<feature type="domain" description="Luciferase-like" evidence="2">
    <location>
        <begin position="10"/>
        <end position="302"/>
    </location>
</feature>
<dbReference type="AlphaFoldDB" id="A0A8J7MQS2"/>
<protein>
    <submittedName>
        <fullName evidence="3">MsnO8 family LLM class oxidoreductase</fullName>
        <ecNumber evidence="3">1.-.-.-</ecNumber>
    </submittedName>
</protein>
<dbReference type="InterPro" id="IPR019949">
    <property type="entry name" value="CmoO-like"/>
</dbReference>
<dbReference type="PANTHER" id="PTHR30137:SF20">
    <property type="entry name" value="N-ACETYL-S-ALKYLCYSTEINE MONOOXYGENASE"/>
    <property type="match status" value="1"/>
</dbReference>
<dbReference type="SUPFAM" id="SSF51679">
    <property type="entry name" value="Bacterial luciferase-like"/>
    <property type="match status" value="1"/>
</dbReference>
<reference evidence="3" key="1">
    <citation type="submission" date="2021-01" db="EMBL/GenBank/DDBJ databases">
        <title>Genome seq and assembly of Tabrizicola sp. KVB23.</title>
        <authorList>
            <person name="Chhetri G."/>
        </authorList>
    </citation>
    <scope>NUCLEOTIDE SEQUENCE</scope>
    <source>
        <strain evidence="3">KVB23</strain>
    </source>
</reference>
<dbReference type="EC" id="1.-.-.-" evidence="3"/>
<name>A0A8J7MQS2_9RHOB</name>
<gene>
    <name evidence="3" type="ORF">JI744_00890</name>
</gene>
<dbReference type="NCBIfam" id="TIGR03558">
    <property type="entry name" value="oxido_grp_1"/>
    <property type="match status" value="1"/>
</dbReference>